<dbReference type="PANTHER" id="PTHR47063">
    <property type="entry name" value="RIBONUCLEASE H2 SUBUNIT C"/>
    <property type="match status" value="1"/>
</dbReference>
<organism evidence="1 2">
    <name type="scientific">Acropora cervicornis</name>
    <name type="common">Staghorn coral</name>
    <dbReference type="NCBI Taxonomy" id="6130"/>
    <lineage>
        <taxon>Eukaryota</taxon>
        <taxon>Metazoa</taxon>
        <taxon>Cnidaria</taxon>
        <taxon>Anthozoa</taxon>
        <taxon>Hexacorallia</taxon>
        <taxon>Scleractinia</taxon>
        <taxon>Astrocoeniina</taxon>
        <taxon>Acroporidae</taxon>
        <taxon>Acropora</taxon>
    </lineage>
</organism>
<dbReference type="EMBL" id="JARQWQ010000005">
    <property type="protein sequence ID" value="KAK2571664.1"/>
    <property type="molecule type" value="Genomic_DNA"/>
</dbReference>
<reference evidence="1" key="1">
    <citation type="journal article" date="2023" name="G3 (Bethesda)">
        <title>Whole genome assembly and annotation of the endangered Caribbean coral Acropora cervicornis.</title>
        <authorList>
            <person name="Selwyn J.D."/>
            <person name="Vollmer S.V."/>
        </authorList>
    </citation>
    <scope>NUCLEOTIDE SEQUENCE</scope>
    <source>
        <strain evidence="1">K2</strain>
    </source>
</reference>
<dbReference type="CDD" id="cd09271">
    <property type="entry name" value="RNase_H2-C"/>
    <property type="match status" value="1"/>
</dbReference>
<gene>
    <name evidence="1" type="ORF">P5673_003033</name>
</gene>
<accession>A0AAD9R1Z3</accession>
<feature type="non-terminal residue" evidence="1">
    <location>
        <position position="137"/>
    </location>
</feature>
<sequence>MASGNVIISQTSISNCSESERVHLMACEIEHDGEAMVECYFDTTVRQEDSSLEVQNGVKALSASFRGRSLKGCSLNLPVGYTGFVMKEEKRPFTEEEDRILRATHKFSQFTYWNLETPPSNNDNLVKALQWINVASA</sequence>
<dbReference type="GO" id="GO:0032299">
    <property type="term" value="C:ribonuclease H2 complex"/>
    <property type="evidence" value="ECO:0007669"/>
    <property type="project" value="InterPro"/>
</dbReference>
<dbReference type="PANTHER" id="PTHR47063:SF1">
    <property type="entry name" value="RIBONUCLEASE H2 SUBUNIT C"/>
    <property type="match status" value="1"/>
</dbReference>
<proteinExistence type="predicted"/>
<evidence type="ECO:0000313" key="2">
    <source>
        <dbReference type="Proteomes" id="UP001249851"/>
    </source>
</evidence>
<dbReference type="Gene3D" id="2.40.128.680">
    <property type="match status" value="1"/>
</dbReference>
<keyword evidence="2" id="KW-1185">Reference proteome</keyword>
<reference evidence="1" key="2">
    <citation type="journal article" date="2023" name="Science">
        <title>Genomic signatures of disease resistance in endangered staghorn corals.</title>
        <authorList>
            <person name="Vollmer S.V."/>
            <person name="Selwyn J.D."/>
            <person name="Despard B.A."/>
            <person name="Roesel C.L."/>
        </authorList>
    </citation>
    <scope>NUCLEOTIDE SEQUENCE</scope>
    <source>
        <strain evidence="1">K2</strain>
    </source>
</reference>
<dbReference type="InterPro" id="IPR052863">
    <property type="entry name" value="RNase_H2_subunit_C"/>
</dbReference>
<protein>
    <submittedName>
        <fullName evidence="1">Ribonuclease H2 subunit C</fullName>
    </submittedName>
</protein>
<dbReference type="GO" id="GO:0006401">
    <property type="term" value="P:RNA catabolic process"/>
    <property type="evidence" value="ECO:0007669"/>
    <property type="project" value="InterPro"/>
</dbReference>
<comment type="caution">
    <text evidence="1">The sequence shown here is derived from an EMBL/GenBank/DDBJ whole genome shotgun (WGS) entry which is preliminary data.</text>
</comment>
<evidence type="ECO:0000313" key="1">
    <source>
        <dbReference type="EMBL" id="KAK2571664.1"/>
    </source>
</evidence>
<dbReference type="Pfam" id="PF08615">
    <property type="entry name" value="RNase_H2_suC"/>
    <property type="match status" value="1"/>
</dbReference>
<name>A0AAD9R1Z3_ACRCE</name>
<dbReference type="Proteomes" id="UP001249851">
    <property type="component" value="Unassembled WGS sequence"/>
</dbReference>
<dbReference type="InterPro" id="IPR013924">
    <property type="entry name" value="RNase_H2_suC"/>
</dbReference>
<dbReference type="AlphaFoldDB" id="A0AAD9R1Z3"/>